<evidence type="ECO:0000313" key="12">
    <source>
        <dbReference type="Proteomes" id="UP000775213"/>
    </source>
</evidence>
<feature type="domain" description="Kinesin motor" evidence="10">
    <location>
        <begin position="378"/>
        <end position="700"/>
    </location>
</feature>
<dbReference type="InterPro" id="IPR021720">
    <property type="entry name" value="Malectin_dom"/>
</dbReference>
<dbReference type="InterPro" id="IPR019821">
    <property type="entry name" value="Kinesin_motor_CS"/>
</dbReference>
<gene>
    <name evidence="11" type="ORF">IEQ34_014877</name>
</gene>
<evidence type="ECO:0000256" key="9">
    <source>
        <dbReference type="SAM" id="MobiDB-lite"/>
    </source>
</evidence>
<dbReference type="SMART" id="SM00129">
    <property type="entry name" value="KISc"/>
    <property type="match status" value="1"/>
</dbReference>
<evidence type="ECO:0000256" key="8">
    <source>
        <dbReference type="SAM" id="Coils"/>
    </source>
</evidence>
<dbReference type="InterPro" id="IPR027640">
    <property type="entry name" value="Kinesin-like_fam"/>
</dbReference>
<protein>
    <recommendedName>
        <fullName evidence="10">Kinesin motor domain-containing protein</fullName>
    </recommendedName>
</protein>
<comment type="caution">
    <text evidence="11">The sequence shown here is derived from an EMBL/GenBank/DDBJ whole genome shotgun (WGS) entry which is preliminary data.</text>
</comment>
<proteinExistence type="inferred from homology"/>
<evidence type="ECO:0000313" key="11">
    <source>
        <dbReference type="EMBL" id="KAH0456970.1"/>
    </source>
</evidence>
<keyword evidence="5 8" id="KW-0175">Coiled coil</keyword>
<dbReference type="PROSITE" id="PS00411">
    <property type="entry name" value="KINESIN_MOTOR_1"/>
    <property type="match status" value="1"/>
</dbReference>
<evidence type="ECO:0000259" key="10">
    <source>
        <dbReference type="PROSITE" id="PS50067"/>
    </source>
</evidence>
<dbReference type="CDD" id="cd01366">
    <property type="entry name" value="KISc_C_terminal"/>
    <property type="match status" value="1"/>
</dbReference>
<feature type="coiled-coil region" evidence="8">
    <location>
        <begin position="707"/>
        <end position="840"/>
    </location>
</feature>
<feature type="region of interest" description="Disordered" evidence="9">
    <location>
        <begin position="876"/>
        <end position="922"/>
    </location>
</feature>
<dbReference type="PANTHER" id="PTHR47972:SF18">
    <property type="entry name" value="KINESIN-LIKE PROTEIN KIN-14R"/>
    <property type="match status" value="1"/>
</dbReference>
<dbReference type="PRINTS" id="PR00380">
    <property type="entry name" value="KINESINHEAVY"/>
</dbReference>
<feature type="coiled-coil region" evidence="8">
    <location>
        <begin position="254"/>
        <end position="330"/>
    </location>
</feature>
<keyword evidence="12" id="KW-1185">Reference proteome</keyword>
<dbReference type="FunFam" id="3.40.850.10:FF:000057">
    <property type="entry name" value="kinesin-like protein KIN-14R"/>
    <property type="match status" value="1"/>
</dbReference>
<evidence type="ECO:0000256" key="4">
    <source>
        <dbReference type="ARBA" id="ARBA00022840"/>
    </source>
</evidence>
<name>A0AAV7GL56_DENCH</name>
<dbReference type="AlphaFoldDB" id="A0AAV7GL56"/>
<dbReference type="Pfam" id="PF11721">
    <property type="entry name" value="Malectin"/>
    <property type="match status" value="1"/>
</dbReference>
<accession>A0AAV7GL56</accession>
<dbReference type="GO" id="GO:0003777">
    <property type="term" value="F:microtubule motor activity"/>
    <property type="evidence" value="ECO:0007669"/>
    <property type="project" value="InterPro"/>
</dbReference>
<feature type="binding site" evidence="7">
    <location>
        <begin position="461"/>
        <end position="468"/>
    </location>
    <ligand>
        <name>ATP</name>
        <dbReference type="ChEBI" id="CHEBI:30616"/>
    </ligand>
</feature>
<dbReference type="InterPro" id="IPR001752">
    <property type="entry name" value="Kinesin_motor_dom"/>
</dbReference>
<dbReference type="SUPFAM" id="SSF52540">
    <property type="entry name" value="P-loop containing nucleoside triphosphate hydrolases"/>
    <property type="match status" value="1"/>
</dbReference>
<keyword evidence="6 7" id="KW-0505">Motor protein</keyword>
<dbReference type="PANTHER" id="PTHR47972">
    <property type="entry name" value="KINESIN-LIKE PROTEIN KLP-3"/>
    <property type="match status" value="1"/>
</dbReference>
<organism evidence="11 12">
    <name type="scientific">Dendrobium chrysotoxum</name>
    <name type="common">Orchid</name>
    <dbReference type="NCBI Taxonomy" id="161865"/>
    <lineage>
        <taxon>Eukaryota</taxon>
        <taxon>Viridiplantae</taxon>
        <taxon>Streptophyta</taxon>
        <taxon>Embryophyta</taxon>
        <taxon>Tracheophyta</taxon>
        <taxon>Spermatophyta</taxon>
        <taxon>Magnoliopsida</taxon>
        <taxon>Liliopsida</taxon>
        <taxon>Asparagales</taxon>
        <taxon>Orchidaceae</taxon>
        <taxon>Epidendroideae</taxon>
        <taxon>Malaxideae</taxon>
        <taxon>Dendrobiinae</taxon>
        <taxon>Dendrobium</taxon>
    </lineage>
</organism>
<dbReference type="Gene3D" id="3.40.850.10">
    <property type="entry name" value="Kinesin motor domain"/>
    <property type="match status" value="1"/>
</dbReference>
<sequence length="1023" mass="116451">MLGRDMEASDSKNDFFDSMLCVPDSRLVKSGFRMTSGGDEYLLFVNAGGGFIQSKDSHINFIGDSFFEGGDVIETNEMIIDGGDYWSLYQSARFGNFCYKFFDLLPGEYFVDLHFAEIVYTNGPKGMRVFDVFVQDEKAREKLIPDHLSCFLCFNTIKISEAPHSVWQLQILSDIDVYAIVRANQPLQVVDVRVSVLNDGMLVVRFEGRSGTPMVSGISIRKAPNLPEIISTGYIVFIWVFFMLQNRAQNAKFLAKYEKKIQELTTQCKMMSDECHEAWMSQKATNDQLEELKMELNNKLFHTENLEITLETLMEKLRNVTEMYEHDQKKWIATITDLDVKVKVMKQEHHQLCLEARECANSIPNLNKMIIAVHALGNIRVFCRCRPLNREEASSKYATVVDFEAAKDGELGIITGGSTKKTFKFDRVYTLKDDQSDVYADASPLVISVMDGYNVCIFAYGQTGTGKTFTMEGTEQKRGVNYRTLEELFKIAGERKETFDYKISVSVLEVYNEQIRDLLATSPSSKKLEIKQAGEGFHHVPGIVEAKVENIRDIWDVLQAGKNARAVGSNNVNEHSSRSHCMLCIMVRAANLINGECTRSKLWLVDLAGSERLAKTDAQGERLKEAQNINRSLSALGDVIFALASKSSHVPYRNSKLTHLLQDSLGGDSKVLMFVQISPTENDLSETLSSLNFASRVRGIELGPAKKQVDTGELQKLKQTIDKLKQECKSKDESLRKLEENFQNLESKVRGKEQMCRSLQEKNKELEVQLESKMELQIFSERQNLQLSEKLKATEETCVALQHKVKQLEHKLKENEHSEALILQQKIKELDLKLKEHQRLELIAQQTVQDLNLKLRERQQYECFLEQKVKDLEEKPRKGEEMTLMKSADAQRIANSAERKALTREESTGETDPKILRSSSSINRPTAARGSIFLKAEETLHDLKIESEPENNIGMHIALVEKKMLLPGETNRKRRIDQTKAPERLARTLKAATSQRTILHARSNKEQKPATGVKERDRVRTWL</sequence>
<evidence type="ECO:0000256" key="2">
    <source>
        <dbReference type="ARBA" id="ARBA00022701"/>
    </source>
</evidence>
<evidence type="ECO:0000256" key="6">
    <source>
        <dbReference type="ARBA" id="ARBA00023175"/>
    </source>
</evidence>
<dbReference type="Proteomes" id="UP000775213">
    <property type="component" value="Unassembled WGS sequence"/>
</dbReference>
<evidence type="ECO:0000256" key="5">
    <source>
        <dbReference type="ARBA" id="ARBA00023054"/>
    </source>
</evidence>
<dbReference type="InterPro" id="IPR036961">
    <property type="entry name" value="Kinesin_motor_dom_sf"/>
</dbReference>
<evidence type="ECO:0000256" key="3">
    <source>
        <dbReference type="ARBA" id="ARBA00022741"/>
    </source>
</evidence>
<evidence type="ECO:0000256" key="7">
    <source>
        <dbReference type="PROSITE-ProRule" id="PRU00283"/>
    </source>
</evidence>
<dbReference type="InterPro" id="IPR027417">
    <property type="entry name" value="P-loop_NTPase"/>
</dbReference>
<dbReference type="EMBL" id="JAGFBR010000013">
    <property type="protein sequence ID" value="KAH0456970.1"/>
    <property type="molecule type" value="Genomic_DNA"/>
</dbReference>
<feature type="compositionally biased region" description="Basic and acidic residues" evidence="9">
    <location>
        <begin position="1003"/>
        <end position="1023"/>
    </location>
</feature>
<comment type="similarity">
    <text evidence="1">Belongs to the TRAFAC class myosin-kinesin ATPase superfamily. Kinesin family. KIN-14 subfamily.</text>
</comment>
<dbReference type="GO" id="GO:0007018">
    <property type="term" value="P:microtubule-based movement"/>
    <property type="evidence" value="ECO:0007669"/>
    <property type="project" value="InterPro"/>
</dbReference>
<keyword evidence="4 7" id="KW-0067">ATP-binding</keyword>
<feature type="region of interest" description="Disordered" evidence="9">
    <location>
        <begin position="1002"/>
        <end position="1023"/>
    </location>
</feature>
<dbReference type="Gene3D" id="2.60.120.430">
    <property type="entry name" value="Galactose-binding lectin"/>
    <property type="match status" value="1"/>
</dbReference>
<dbReference type="GO" id="GO:0005524">
    <property type="term" value="F:ATP binding"/>
    <property type="evidence" value="ECO:0007669"/>
    <property type="project" value="UniProtKB-UniRule"/>
</dbReference>
<keyword evidence="2" id="KW-0493">Microtubule</keyword>
<dbReference type="GO" id="GO:0005874">
    <property type="term" value="C:microtubule"/>
    <property type="evidence" value="ECO:0007669"/>
    <property type="project" value="UniProtKB-KW"/>
</dbReference>
<reference evidence="11 12" key="1">
    <citation type="journal article" date="2021" name="Hortic Res">
        <title>Chromosome-scale assembly of the Dendrobium chrysotoxum genome enhances the understanding of orchid evolution.</title>
        <authorList>
            <person name="Zhang Y."/>
            <person name="Zhang G.Q."/>
            <person name="Zhang D."/>
            <person name="Liu X.D."/>
            <person name="Xu X.Y."/>
            <person name="Sun W.H."/>
            <person name="Yu X."/>
            <person name="Zhu X."/>
            <person name="Wang Z.W."/>
            <person name="Zhao X."/>
            <person name="Zhong W.Y."/>
            <person name="Chen H."/>
            <person name="Yin W.L."/>
            <person name="Huang T."/>
            <person name="Niu S.C."/>
            <person name="Liu Z.J."/>
        </authorList>
    </citation>
    <scope>NUCLEOTIDE SEQUENCE [LARGE SCALE GENOMIC DNA]</scope>
    <source>
        <strain evidence="11">Lindl</strain>
    </source>
</reference>
<dbReference type="GO" id="GO:0008017">
    <property type="term" value="F:microtubule binding"/>
    <property type="evidence" value="ECO:0007669"/>
    <property type="project" value="InterPro"/>
</dbReference>
<evidence type="ECO:0000256" key="1">
    <source>
        <dbReference type="ARBA" id="ARBA00010899"/>
    </source>
</evidence>
<dbReference type="PROSITE" id="PS50067">
    <property type="entry name" value="KINESIN_MOTOR_2"/>
    <property type="match status" value="1"/>
</dbReference>
<keyword evidence="3 7" id="KW-0547">Nucleotide-binding</keyword>
<dbReference type="Pfam" id="PF00225">
    <property type="entry name" value="Kinesin"/>
    <property type="match status" value="1"/>
</dbReference>
<feature type="compositionally biased region" description="Basic and acidic residues" evidence="9">
    <location>
        <begin position="897"/>
        <end position="915"/>
    </location>
</feature>